<dbReference type="AlphaFoldDB" id="A0A9W6TD56"/>
<name>A0A9W6TD56_9STRA</name>
<dbReference type="SUPFAM" id="SSF54928">
    <property type="entry name" value="RNA-binding domain, RBD"/>
    <property type="match status" value="1"/>
</dbReference>
<dbReference type="GO" id="GO:0030626">
    <property type="term" value="F:U12 snRNA binding"/>
    <property type="evidence" value="ECO:0007669"/>
    <property type="project" value="TreeGrafter"/>
</dbReference>
<evidence type="ECO:0000313" key="3">
    <source>
        <dbReference type="Proteomes" id="UP001165083"/>
    </source>
</evidence>
<dbReference type="Gene3D" id="3.30.70.330">
    <property type="match status" value="1"/>
</dbReference>
<dbReference type="PANTHER" id="PTHR16105:SF0">
    <property type="entry name" value="RNA-BINDING REGION-CONTAINING PROTEIN 3"/>
    <property type="match status" value="1"/>
</dbReference>
<dbReference type="GO" id="GO:0097157">
    <property type="term" value="F:pre-mRNA intronic binding"/>
    <property type="evidence" value="ECO:0007669"/>
    <property type="project" value="TreeGrafter"/>
</dbReference>
<dbReference type="InterPro" id="IPR035979">
    <property type="entry name" value="RBD_domain_sf"/>
</dbReference>
<dbReference type="GO" id="GO:0005689">
    <property type="term" value="C:U12-type spliceosomal complex"/>
    <property type="evidence" value="ECO:0007669"/>
    <property type="project" value="TreeGrafter"/>
</dbReference>
<protein>
    <submittedName>
        <fullName evidence="2">Unnamed protein product</fullName>
    </submittedName>
</protein>
<keyword evidence="3" id="KW-1185">Reference proteome</keyword>
<reference evidence="2" key="1">
    <citation type="submission" date="2023-04" db="EMBL/GenBank/DDBJ databases">
        <title>Phytophthora lilii NBRC 32176.</title>
        <authorList>
            <person name="Ichikawa N."/>
            <person name="Sato H."/>
            <person name="Tonouchi N."/>
        </authorList>
    </citation>
    <scope>NUCLEOTIDE SEQUENCE</scope>
    <source>
        <strain evidence="2">NBRC 32176</strain>
    </source>
</reference>
<dbReference type="Proteomes" id="UP001165083">
    <property type="component" value="Unassembled WGS sequence"/>
</dbReference>
<proteinExistence type="predicted"/>
<keyword evidence="1" id="KW-0694">RNA-binding</keyword>
<gene>
    <name evidence="2" type="ORF">Plil01_000173900</name>
</gene>
<dbReference type="InterPro" id="IPR012677">
    <property type="entry name" value="Nucleotide-bd_a/b_plait_sf"/>
</dbReference>
<dbReference type="EMBL" id="BSXW01000058">
    <property type="protein sequence ID" value="GMF10987.1"/>
    <property type="molecule type" value="Genomic_DNA"/>
</dbReference>
<sequence length="221" mass="25048">MMQSFLTPPSEVIFSVKRWSLQELASNRLPEEQLGSEKVMKRYQRGEPSDTLYVKNIAKIVELADLMAVFGAVLPSESGPEYELISCLEFNLHGAHKCFYLRRVLKIRHFTEGRMKCQAFVTYPTVELASCALKEVHGVVLKDKPLIVVRGQICWMIFGFSSRRFMPPSVSVNPRQIRMNLLTQLTLKALNPFLSHFYITPTAVHPLSPPATVVARAVSPR</sequence>
<dbReference type="OrthoDB" id="277802at2759"/>
<accession>A0A9W6TD56</accession>
<dbReference type="InterPro" id="IPR045164">
    <property type="entry name" value="RBM41/RNPC3"/>
</dbReference>
<organism evidence="2 3">
    <name type="scientific">Phytophthora lilii</name>
    <dbReference type="NCBI Taxonomy" id="2077276"/>
    <lineage>
        <taxon>Eukaryota</taxon>
        <taxon>Sar</taxon>
        <taxon>Stramenopiles</taxon>
        <taxon>Oomycota</taxon>
        <taxon>Peronosporomycetes</taxon>
        <taxon>Peronosporales</taxon>
        <taxon>Peronosporaceae</taxon>
        <taxon>Phytophthora</taxon>
    </lineage>
</organism>
<dbReference type="GO" id="GO:0000398">
    <property type="term" value="P:mRNA splicing, via spliceosome"/>
    <property type="evidence" value="ECO:0007669"/>
    <property type="project" value="TreeGrafter"/>
</dbReference>
<dbReference type="PANTHER" id="PTHR16105">
    <property type="entry name" value="RNA-BINDING REGION-CONTAINING PROTEIN 3"/>
    <property type="match status" value="1"/>
</dbReference>
<evidence type="ECO:0000256" key="1">
    <source>
        <dbReference type="ARBA" id="ARBA00022884"/>
    </source>
</evidence>
<comment type="caution">
    <text evidence="2">The sequence shown here is derived from an EMBL/GenBank/DDBJ whole genome shotgun (WGS) entry which is preliminary data.</text>
</comment>
<evidence type="ECO:0000313" key="2">
    <source>
        <dbReference type="EMBL" id="GMF10987.1"/>
    </source>
</evidence>